<comment type="caution">
    <text evidence="1">The sequence shown here is derived from an EMBL/GenBank/DDBJ whole genome shotgun (WGS) entry which is preliminary data.</text>
</comment>
<evidence type="ECO:0000313" key="1">
    <source>
        <dbReference type="EMBL" id="KAF5207542.1"/>
    </source>
</evidence>
<sequence>MHGLGRDWRGGWVCLGELVGTVILKQWREEWVEWKQFWPTVGVNGIWREFIKHFAAFESASSKVSSDASSGLAFDAMVVSSLVLNASSALPRVTVG</sequence>
<dbReference type="Proteomes" id="UP000554482">
    <property type="component" value="Unassembled WGS sequence"/>
</dbReference>
<keyword evidence="2" id="KW-1185">Reference proteome</keyword>
<reference evidence="1 2" key="1">
    <citation type="submission" date="2020-06" db="EMBL/GenBank/DDBJ databases">
        <title>Transcriptomic and genomic resources for Thalictrum thalictroides and T. hernandezii: Facilitating candidate gene discovery in an emerging model plant lineage.</title>
        <authorList>
            <person name="Arias T."/>
            <person name="Riano-Pachon D.M."/>
            <person name="Di Stilio V.S."/>
        </authorList>
    </citation>
    <scope>NUCLEOTIDE SEQUENCE [LARGE SCALE GENOMIC DNA]</scope>
    <source>
        <strain evidence="2">cv. WT478/WT964</strain>
        <tissue evidence="1">Leaves</tissue>
    </source>
</reference>
<dbReference type="EMBL" id="JABWDY010001282">
    <property type="protein sequence ID" value="KAF5207542.1"/>
    <property type="molecule type" value="Genomic_DNA"/>
</dbReference>
<evidence type="ECO:0000313" key="2">
    <source>
        <dbReference type="Proteomes" id="UP000554482"/>
    </source>
</evidence>
<protein>
    <submittedName>
        <fullName evidence="1">Uncharacterized protein</fullName>
    </submittedName>
</protein>
<proteinExistence type="predicted"/>
<organism evidence="1 2">
    <name type="scientific">Thalictrum thalictroides</name>
    <name type="common">Rue-anemone</name>
    <name type="synonym">Anemone thalictroides</name>
    <dbReference type="NCBI Taxonomy" id="46969"/>
    <lineage>
        <taxon>Eukaryota</taxon>
        <taxon>Viridiplantae</taxon>
        <taxon>Streptophyta</taxon>
        <taxon>Embryophyta</taxon>
        <taxon>Tracheophyta</taxon>
        <taxon>Spermatophyta</taxon>
        <taxon>Magnoliopsida</taxon>
        <taxon>Ranunculales</taxon>
        <taxon>Ranunculaceae</taxon>
        <taxon>Thalictroideae</taxon>
        <taxon>Thalictrum</taxon>
    </lineage>
</organism>
<accession>A0A7J6XG84</accession>
<gene>
    <name evidence="1" type="ORF">FRX31_002871</name>
</gene>
<dbReference type="AlphaFoldDB" id="A0A7J6XG84"/>
<name>A0A7J6XG84_THATH</name>